<dbReference type="EMBL" id="JANJQO010000891">
    <property type="protein sequence ID" value="KAJ2973974.1"/>
    <property type="molecule type" value="Genomic_DNA"/>
</dbReference>
<evidence type="ECO:0000313" key="1">
    <source>
        <dbReference type="EMBL" id="KAJ2973974.1"/>
    </source>
</evidence>
<keyword evidence="2" id="KW-1185">Reference proteome</keyword>
<gene>
    <name evidence="1" type="ORF">NQ176_g6295</name>
</gene>
<organism evidence="1 2">
    <name type="scientific">Zarea fungicola</name>
    <dbReference type="NCBI Taxonomy" id="93591"/>
    <lineage>
        <taxon>Eukaryota</taxon>
        <taxon>Fungi</taxon>
        <taxon>Dikarya</taxon>
        <taxon>Ascomycota</taxon>
        <taxon>Pezizomycotina</taxon>
        <taxon>Sordariomycetes</taxon>
        <taxon>Hypocreomycetidae</taxon>
        <taxon>Hypocreales</taxon>
        <taxon>Cordycipitaceae</taxon>
        <taxon>Zarea</taxon>
    </lineage>
</organism>
<dbReference type="Proteomes" id="UP001143910">
    <property type="component" value="Unassembled WGS sequence"/>
</dbReference>
<comment type="caution">
    <text evidence="1">The sequence shown here is derived from an EMBL/GenBank/DDBJ whole genome shotgun (WGS) entry which is preliminary data.</text>
</comment>
<sequence>MKSLNLYTLLLCGLGSSVVHGSNPLLQERQSKPDREHFGSSPNANQLFAAPPLNAPQINAAGWTATCDSEESGNECYKAIDGDKNTFWHTAWRNSNPRPPHTITIDMGSLHNVKGVSALPRQDGNQNGWIARHEISVSTDNNNWQLVAIGNWPVDGLTKYSNFETVKVRYVRIKAVTEVNGNAWTSIAEVGIYDAQAEPTPYTGLGKWGLTIDFPTVPVAAMVDPLSGKITIWSAYAYNNYIQDGTIYRVFTSIWDPATNDVEPKIVDNTEHDMFCPGISIDGFGQVIVTGGNSKYKSTIYDFPSQSWNPAADMIVPRGYQSSATTSEGKVFVIGGSWSGGEVEPKDGELYDPRSNTWQSLPVSTVPITTLGSSVGRALPSSRPVPALP</sequence>
<proteinExistence type="predicted"/>
<name>A0ACC1N6B9_9HYPO</name>
<accession>A0ACC1N6B9</accession>
<evidence type="ECO:0000313" key="2">
    <source>
        <dbReference type="Proteomes" id="UP001143910"/>
    </source>
</evidence>
<reference evidence="1" key="1">
    <citation type="submission" date="2022-08" db="EMBL/GenBank/DDBJ databases">
        <title>Genome Sequence of Lecanicillium fungicola.</title>
        <authorList>
            <person name="Buettner E."/>
        </authorList>
    </citation>
    <scope>NUCLEOTIDE SEQUENCE</scope>
    <source>
        <strain evidence="1">Babe33</strain>
    </source>
</reference>
<protein>
    <submittedName>
        <fullName evidence="1">Uncharacterized protein</fullName>
    </submittedName>
</protein>